<proteinExistence type="predicted"/>
<dbReference type="EMBL" id="UINC01021908">
    <property type="protein sequence ID" value="SVA90452.1"/>
    <property type="molecule type" value="Genomic_DNA"/>
</dbReference>
<dbReference type="InterPro" id="IPR036628">
    <property type="entry name" value="Clp_N_dom_sf"/>
</dbReference>
<dbReference type="Pfam" id="PF02861">
    <property type="entry name" value="Clp_N"/>
    <property type="match status" value="1"/>
</dbReference>
<sequence>MLSSNLEKTLREAYQLATNNKHEYVTLEHLLLCLIDDKDALSVLKACGVDTVVLRNNVDTFILNDLKNLQDNFNGEPKLTNGFQRVLQRAAIHVQSSGRESVTGANMIVALFSEKESHAVHFLHQQNMTRLDAVQYISHGISKVNDSIETDEIDDETDDFTQQKKNRENLLDQFCINLNTKSKEGK</sequence>
<name>A0A381ZNM2_9ZZZZ</name>
<protein>
    <recommendedName>
        <fullName evidence="1">Clp R domain-containing protein</fullName>
    </recommendedName>
</protein>
<dbReference type="PROSITE" id="PS51903">
    <property type="entry name" value="CLP_R"/>
    <property type="match status" value="1"/>
</dbReference>
<feature type="non-terminal residue" evidence="2">
    <location>
        <position position="186"/>
    </location>
</feature>
<dbReference type="AlphaFoldDB" id="A0A381ZNM2"/>
<organism evidence="2">
    <name type="scientific">marine metagenome</name>
    <dbReference type="NCBI Taxonomy" id="408172"/>
    <lineage>
        <taxon>unclassified sequences</taxon>
        <taxon>metagenomes</taxon>
        <taxon>ecological metagenomes</taxon>
    </lineage>
</organism>
<evidence type="ECO:0000259" key="1">
    <source>
        <dbReference type="PROSITE" id="PS51903"/>
    </source>
</evidence>
<dbReference type="Gene3D" id="1.10.1780.10">
    <property type="entry name" value="Clp, N-terminal domain"/>
    <property type="match status" value="1"/>
</dbReference>
<accession>A0A381ZNM2</accession>
<feature type="domain" description="Clp R" evidence="1">
    <location>
        <begin position="1"/>
        <end position="144"/>
    </location>
</feature>
<reference evidence="2" key="1">
    <citation type="submission" date="2018-05" db="EMBL/GenBank/DDBJ databases">
        <authorList>
            <person name="Lanie J.A."/>
            <person name="Ng W.-L."/>
            <person name="Kazmierczak K.M."/>
            <person name="Andrzejewski T.M."/>
            <person name="Davidsen T.M."/>
            <person name="Wayne K.J."/>
            <person name="Tettelin H."/>
            <person name="Glass J.I."/>
            <person name="Rusch D."/>
            <person name="Podicherti R."/>
            <person name="Tsui H.-C.T."/>
            <person name="Winkler M.E."/>
        </authorList>
    </citation>
    <scope>NUCLEOTIDE SEQUENCE</scope>
</reference>
<evidence type="ECO:0000313" key="2">
    <source>
        <dbReference type="EMBL" id="SVA90452.1"/>
    </source>
</evidence>
<gene>
    <name evidence="2" type="ORF">METZ01_LOCUS143306</name>
</gene>
<dbReference type="SUPFAM" id="SSF81923">
    <property type="entry name" value="Double Clp-N motif"/>
    <property type="match status" value="1"/>
</dbReference>
<dbReference type="InterPro" id="IPR004176">
    <property type="entry name" value="Clp_R_N"/>
</dbReference>